<dbReference type="AlphaFoldDB" id="A0A1H9C9W3"/>
<accession>A0A1H9C9W3</accession>
<keyword evidence="3" id="KW-0328">Glycosyltransferase</keyword>
<evidence type="ECO:0000313" key="17">
    <source>
        <dbReference type="Proteomes" id="UP000198634"/>
    </source>
</evidence>
<evidence type="ECO:0000256" key="3">
    <source>
        <dbReference type="ARBA" id="ARBA00022676"/>
    </source>
</evidence>
<feature type="domain" description="DUF5928" evidence="15">
    <location>
        <begin position="270"/>
        <end position="525"/>
    </location>
</feature>
<dbReference type="InterPro" id="IPR043538">
    <property type="entry name" value="XYLT"/>
</dbReference>
<evidence type="ECO:0000256" key="5">
    <source>
        <dbReference type="ARBA" id="ARBA00022692"/>
    </source>
</evidence>
<dbReference type="Pfam" id="PF19350">
    <property type="entry name" value="DUF5928"/>
    <property type="match status" value="1"/>
</dbReference>
<keyword evidence="13" id="KW-0325">Glycoprotein</keyword>
<keyword evidence="7" id="KW-0256">Endoplasmic reticulum</keyword>
<dbReference type="PANTHER" id="PTHR46025">
    <property type="entry name" value="XYLOSYLTRANSFERASE OXT"/>
    <property type="match status" value="1"/>
</dbReference>
<keyword evidence="5" id="KW-0812">Transmembrane</keyword>
<reference evidence="16 17" key="1">
    <citation type="submission" date="2016-10" db="EMBL/GenBank/DDBJ databases">
        <authorList>
            <person name="de Groot N.N."/>
        </authorList>
    </citation>
    <scope>NUCLEOTIDE SEQUENCE [LARGE SCALE GENOMIC DNA]</scope>
    <source>
        <strain evidence="16 17">DSM 22007</strain>
    </source>
</reference>
<name>A0A1H9C9W3_9RHOB</name>
<dbReference type="GO" id="GO:0016020">
    <property type="term" value="C:membrane"/>
    <property type="evidence" value="ECO:0007669"/>
    <property type="project" value="InterPro"/>
</dbReference>
<dbReference type="InterPro" id="IPR003406">
    <property type="entry name" value="Glyco_trans_14"/>
</dbReference>
<keyword evidence="11" id="KW-0472">Membrane</keyword>
<dbReference type="GO" id="GO:0015012">
    <property type="term" value="P:heparan sulfate proteoglycan biosynthetic process"/>
    <property type="evidence" value="ECO:0007669"/>
    <property type="project" value="TreeGrafter"/>
</dbReference>
<sequence>MARIAFILLCHKDPDAIIKQAERLTAAGDYMAIHFDARAKPAHFWAIRQALAGNPNVTFARKRIKCGWGEWSLVQATLNAVSAALEAFPRATHFYMLSGDCMAIKSAEYVHEFLDERDCDYVESFDFFESDWIKTGMKEDRLVYRHYFNERTQPKRYYWSYMAQKKLGLTRDVPADIQVQIGSQWWCLRRRTIEWIMEFTRTRKDVMAFFRTTWIPDETFFQTLVRHLVPEDEIKARTLTFLLFSDYGMPVTFYNDHYDLLLSQDFLFARKISPEAKELKSRLGALYAAEGVEFKVSNEGRSLYQFLTGRGRMGRRFGMRFWETESTLGRERELLIVICKKWHVAKRLLENVRQVTNIPAIEYLFNEESTPLPDLGGIQSTLGKRTRHRRALMRMLFDYFDSDRLIICLDPGAIDLLHDFCGDRSTTRLLEVECRFSDEYLTGHAMRVGLAGEQTSPETLERLLPTIRHDMTFESDAIRDASFENLNRMRETDSFESNAVSVSRFLGISQDKAHEIVSTDYLFAD</sequence>
<protein>
    <recommendedName>
        <fullName evidence="14">Peptide O-xylosyltransferase</fullName>
    </recommendedName>
</protein>
<evidence type="ECO:0000259" key="15">
    <source>
        <dbReference type="Pfam" id="PF19350"/>
    </source>
</evidence>
<keyword evidence="6" id="KW-0479">Metal-binding</keyword>
<evidence type="ECO:0000256" key="14">
    <source>
        <dbReference type="ARBA" id="ARBA00042865"/>
    </source>
</evidence>
<keyword evidence="10" id="KW-0333">Golgi apparatus</keyword>
<gene>
    <name evidence="16" type="ORF">SAMN04488092_103171</name>
</gene>
<evidence type="ECO:0000256" key="10">
    <source>
        <dbReference type="ARBA" id="ARBA00023034"/>
    </source>
</evidence>
<dbReference type="GO" id="GO:0050650">
    <property type="term" value="P:chondroitin sulfate proteoglycan biosynthetic process"/>
    <property type="evidence" value="ECO:0007669"/>
    <property type="project" value="TreeGrafter"/>
</dbReference>
<dbReference type="Pfam" id="PF02485">
    <property type="entry name" value="Branch"/>
    <property type="match status" value="1"/>
</dbReference>
<evidence type="ECO:0000256" key="6">
    <source>
        <dbReference type="ARBA" id="ARBA00022723"/>
    </source>
</evidence>
<comment type="subcellular location">
    <subcellularLocation>
        <location evidence="2">Endoplasmic reticulum membrane</location>
        <topology evidence="2">Single-pass type II membrane protein</topology>
    </subcellularLocation>
    <subcellularLocation>
        <location evidence="1">Golgi apparatus membrane</location>
        <topology evidence="1">Single-pass type II membrane protein</topology>
    </subcellularLocation>
</comment>
<keyword evidence="4" id="KW-0808">Transferase</keyword>
<evidence type="ECO:0000313" key="16">
    <source>
        <dbReference type="EMBL" id="SEP97757.1"/>
    </source>
</evidence>
<evidence type="ECO:0000256" key="11">
    <source>
        <dbReference type="ARBA" id="ARBA00023136"/>
    </source>
</evidence>
<dbReference type="Proteomes" id="UP000198634">
    <property type="component" value="Unassembled WGS sequence"/>
</dbReference>
<dbReference type="InterPro" id="IPR045972">
    <property type="entry name" value="DUF5928"/>
</dbReference>
<keyword evidence="8" id="KW-0735">Signal-anchor</keyword>
<evidence type="ECO:0000256" key="1">
    <source>
        <dbReference type="ARBA" id="ARBA00004323"/>
    </source>
</evidence>
<dbReference type="RefSeq" id="WP_090268888.1">
    <property type="nucleotide sequence ID" value="NZ_FOEP01000003.1"/>
</dbReference>
<organism evidence="16 17">
    <name type="scientific">Thalassovita taeanensis</name>
    <dbReference type="NCBI Taxonomy" id="657014"/>
    <lineage>
        <taxon>Bacteria</taxon>
        <taxon>Pseudomonadati</taxon>
        <taxon>Pseudomonadota</taxon>
        <taxon>Alphaproteobacteria</taxon>
        <taxon>Rhodobacterales</taxon>
        <taxon>Roseobacteraceae</taxon>
        <taxon>Thalassovita</taxon>
    </lineage>
</organism>
<evidence type="ECO:0000256" key="13">
    <source>
        <dbReference type="ARBA" id="ARBA00023180"/>
    </source>
</evidence>
<dbReference type="STRING" id="657014.SAMN04488092_103171"/>
<dbReference type="EMBL" id="FOEP01000003">
    <property type="protein sequence ID" value="SEP97757.1"/>
    <property type="molecule type" value="Genomic_DNA"/>
</dbReference>
<dbReference type="GO" id="GO:0030158">
    <property type="term" value="F:protein xylosyltransferase activity"/>
    <property type="evidence" value="ECO:0007669"/>
    <property type="project" value="InterPro"/>
</dbReference>
<evidence type="ECO:0000256" key="9">
    <source>
        <dbReference type="ARBA" id="ARBA00022989"/>
    </source>
</evidence>
<dbReference type="OrthoDB" id="7943907at2"/>
<dbReference type="GO" id="GO:0046872">
    <property type="term" value="F:metal ion binding"/>
    <property type="evidence" value="ECO:0007669"/>
    <property type="project" value="UniProtKB-KW"/>
</dbReference>
<dbReference type="PANTHER" id="PTHR46025:SF3">
    <property type="entry name" value="XYLOSYLTRANSFERASE OXT"/>
    <property type="match status" value="1"/>
</dbReference>
<evidence type="ECO:0000256" key="2">
    <source>
        <dbReference type="ARBA" id="ARBA00004648"/>
    </source>
</evidence>
<evidence type="ECO:0000256" key="4">
    <source>
        <dbReference type="ARBA" id="ARBA00022679"/>
    </source>
</evidence>
<keyword evidence="9" id="KW-1133">Transmembrane helix</keyword>
<keyword evidence="12" id="KW-1015">Disulfide bond</keyword>
<evidence type="ECO:0000256" key="7">
    <source>
        <dbReference type="ARBA" id="ARBA00022824"/>
    </source>
</evidence>
<keyword evidence="17" id="KW-1185">Reference proteome</keyword>
<proteinExistence type="predicted"/>
<evidence type="ECO:0000256" key="8">
    <source>
        <dbReference type="ARBA" id="ARBA00022968"/>
    </source>
</evidence>
<evidence type="ECO:0000256" key="12">
    <source>
        <dbReference type="ARBA" id="ARBA00023157"/>
    </source>
</evidence>